<evidence type="ECO:0000313" key="10">
    <source>
        <dbReference type="RefSeq" id="XP_010462518.1"/>
    </source>
</evidence>
<evidence type="ECO:0000256" key="4">
    <source>
        <dbReference type="ARBA" id="ARBA00012483"/>
    </source>
</evidence>
<name>A0ABM0VXG3_CAMSA</name>
<comment type="function">
    <text evidence="2">Functions as an E3 ubiquitin ligase.</text>
</comment>
<dbReference type="PANTHER" id="PTHR45647">
    <property type="entry name" value="OS02G0152300 PROTEIN"/>
    <property type="match status" value="1"/>
</dbReference>
<protein>
    <recommendedName>
        <fullName evidence="4">RING-type E3 ubiquitin transferase</fullName>
        <ecNumber evidence="4">2.3.2.27</ecNumber>
    </recommendedName>
</protein>
<keyword evidence="6" id="KW-0833">Ubl conjugation pathway</keyword>
<sequence length="356" mass="40689">MESRERERLPVFDPLLGSYPSRIRPVTRLVPVPKKERNHGRRYYVAVNQDVRESKSTLLWALKTLQVNKIFLLHVHLPFSLTTSSSGLTQGEIDAIQDLELKTSYRSLYKYRDICIKNRVKEEDVDISVISRYDVGEGIVELIYENNIKKLVVGAAADPHYSRGMGITSRKAEYVLQHAPQSCNMWFICKGKLIETREGSFDLGNPSESFSEFSTSAEKPSKGRRRDEDEAESPKEQQPGWILENEEAAKKVRIRKEPVNVKSKSNGSEADSSSPCLPPHEYMCPITLEIMGDPHVAADGFTYEAETFREYLRTTGGKKKSPKTGEPLENHKLIPNHTLRIVIREWLEKHPNYSRD</sequence>
<feature type="compositionally biased region" description="Low complexity" evidence="7">
    <location>
        <begin position="207"/>
        <end position="216"/>
    </location>
</feature>
<gene>
    <name evidence="10" type="primary">LOC104743097</name>
</gene>
<feature type="compositionally biased region" description="Basic and acidic residues" evidence="7">
    <location>
        <begin position="247"/>
        <end position="259"/>
    </location>
</feature>
<dbReference type="EC" id="2.3.2.27" evidence="4"/>
<reference evidence="9" key="1">
    <citation type="journal article" date="2014" name="Nat. Commun.">
        <title>The emerging biofuel crop Camelina sativa retains a highly undifferentiated hexaploid genome structure.</title>
        <authorList>
            <person name="Kagale S."/>
            <person name="Koh C."/>
            <person name="Nixon J."/>
            <person name="Bollina V."/>
            <person name="Clarke W.E."/>
            <person name="Tuteja R."/>
            <person name="Spillane C."/>
            <person name="Robinson S.J."/>
            <person name="Links M.G."/>
            <person name="Clarke C."/>
            <person name="Higgins E.E."/>
            <person name="Huebert T."/>
            <person name="Sharpe A.G."/>
            <person name="Parkin I.A."/>
        </authorList>
    </citation>
    <scope>NUCLEOTIDE SEQUENCE [LARGE SCALE GENOMIC DNA]</scope>
    <source>
        <strain evidence="9">cv. DH55</strain>
    </source>
</reference>
<keyword evidence="9" id="KW-1185">Reference proteome</keyword>
<comment type="catalytic activity">
    <reaction evidence="1">
        <text>S-ubiquitinyl-[E2 ubiquitin-conjugating enzyme]-L-cysteine + [acceptor protein]-L-lysine = [E2 ubiquitin-conjugating enzyme]-L-cysteine + N(6)-ubiquitinyl-[acceptor protein]-L-lysine.</text>
        <dbReference type="EC" id="2.3.2.27"/>
    </reaction>
</comment>
<dbReference type="Pfam" id="PF04564">
    <property type="entry name" value="U-box"/>
    <property type="match status" value="1"/>
</dbReference>
<organism evidence="9 10">
    <name type="scientific">Camelina sativa</name>
    <name type="common">False flax</name>
    <name type="synonym">Myagrum sativum</name>
    <dbReference type="NCBI Taxonomy" id="90675"/>
    <lineage>
        <taxon>Eukaryota</taxon>
        <taxon>Viridiplantae</taxon>
        <taxon>Streptophyta</taxon>
        <taxon>Embryophyta</taxon>
        <taxon>Tracheophyta</taxon>
        <taxon>Spermatophyta</taxon>
        <taxon>Magnoliopsida</taxon>
        <taxon>eudicotyledons</taxon>
        <taxon>Gunneridae</taxon>
        <taxon>Pentapetalae</taxon>
        <taxon>rosids</taxon>
        <taxon>malvids</taxon>
        <taxon>Brassicales</taxon>
        <taxon>Brassicaceae</taxon>
        <taxon>Camelineae</taxon>
        <taxon>Camelina</taxon>
    </lineage>
</organism>
<dbReference type="RefSeq" id="XP_010462518.1">
    <property type="nucleotide sequence ID" value="XM_010464216.1"/>
</dbReference>
<dbReference type="InterPro" id="IPR014729">
    <property type="entry name" value="Rossmann-like_a/b/a_fold"/>
</dbReference>
<dbReference type="InterPro" id="IPR013083">
    <property type="entry name" value="Znf_RING/FYVE/PHD"/>
</dbReference>
<evidence type="ECO:0000256" key="1">
    <source>
        <dbReference type="ARBA" id="ARBA00000900"/>
    </source>
</evidence>
<dbReference type="GeneID" id="104743097"/>
<evidence type="ECO:0000256" key="7">
    <source>
        <dbReference type="SAM" id="MobiDB-lite"/>
    </source>
</evidence>
<dbReference type="Proteomes" id="UP000694864">
    <property type="component" value="Chromosome 14"/>
</dbReference>
<evidence type="ECO:0000256" key="5">
    <source>
        <dbReference type="ARBA" id="ARBA00022679"/>
    </source>
</evidence>
<dbReference type="InterPro" id="IPR003613">
    <property type="entry name" value="Ubox_domain"/>
</dbReference>
<accession>A0ABM0VXG3</accession>
<dbReference type="PROSITE" id="PS51698">
    <property type="entry name" value="U_BOX"/>
    <property type="match status" value="1"/>
</dbReference>
<evidence type="ECO:0000259" key="8">
    <source>
        <dbReference type="PROSITE" id="PS51698"/>
    </source>
</evidence>
<keyword evidence="5" id="KW-0808">Transferase</keyword>
<dbReference type="Gene3D" id="3.40.50.620">
    <property type="entry name" value="HUPs"/>
    <property type="match status" value="1"/>
</dbReference>
<evidence type="ECO:0000256" key="2">
    <source>
        <dbReference type="ARBA" id="ARBA00003861"/>
    </source>
</evidence>
<feature type="compositionally biased region" description="Polar residues" evidence="7">
    <location>
        <begin position="262"/>
        <end position="275"/>
    </location>
</feature>
<dbReference type="Gene3D" id="3.30.40.10">
    <property type="entry name" value="Zinc/RING finger domain, C3HC4 (zinc finger)"/>
    <property type="match status" value="1"/>
</dbReference>
<dbReference type="InterPro" id="IPR051348">
    <property type="entry name" value="U-box_ubiquitin_ligases"/>
</dbReference>
<reference evidence="10" key="2">
    <citation type="submission" date="2025-08" db="UniProtKB">
        <authorList>
            <consortium name="RefSeq"/>
        </authorList>
    </citation>
    <scope>IDENTIFICATION</scope>
    <source>
        <tissue evidence="10">Leaf</tissue>
    </source>
</reference>
<dbReference type="CDD" id="cd16655">
    <property type="entry name" value="RING-Ubox_WDSUB1-like"/>
    <property type="match status" value="1"/>
</dbReference>
<dbReference type="SMART" id="SM00504">
    <property type="entry name" value="Ubox"/>
    <property type="match status" value="1"/>
</dbReference>
<dbReference type="CDD" id="cd01989">
    <property type="entry name" value="USP_STK_Ubox_N"/>
    <property type="match status" value="1"/>
</dbReference>
<feature type="compositionally biased region" description="Basic and acidic residues" evidence="7">
    <location>
        <begin position="219"/>
        <end position="235"/>
    </location>
</feature>
<evidence type="ECO:0000313" key="9">
    <source>
        <dbReference type="Proteomes" id="UP000694864"/>
    </source>
</evidence>
<dbReference type="SUPFAM" id="SSF57850">
    <property type="entry name" value="RING/U-box"/>
    <property type="match status" value="1"/>
</dbReference>
<feature type="domain" description="U-box" evidence="8">
    <location>
        <begin position="277"/>
        <end position="353"/>
    </location>
</feature>
<comment type="pathway">
    <text evidence="3">Protein modification; protein ubiquitination.</text>
</comment>
<evidence type="ECO:0000256" key="3">
    <source>
        <dbReference type="ARBA" id="ARBA00004906"/>
    </source>
</evidence>
<proteinExistence type="predicted"/>
<dbReference type="PANTHER" id="PTHR45647:SF62">
    <property type="entry name" value="U-BOX DOMAIN-CONTAINING PROTEIN 56"/>
    <property type="match status" value="1"/>
</dbReference>
<feature type="region of interest" description="Disordered" evidence="7">
    <location>
        <begin position="205"/>
        <end position="277"/>
    </location>
</feature>
<evidence type="ECO:0000256" key="6">
    <source>
        <dbReference type="ARBA" id="ARBA00022786"/>
    </source>
</evidence>